<sequence>MEVLNYLSQSGGVDNIHGCGGFGFFAWVQSRPTFMLVLLLKLYCHKGFPLAGSSEMINGLLGYGEGQLVSMFFIGLEQGSFIQMYGTKIFRAINNVEWVTMKFLIFTLSLVQELQIMQERTADCSVKEELVTYANLSCSIFWSGVATEDGNLPCSIKGKLGGPSQRRLPLSTSTSVLQAIGAEIHLAAYEALAPVLKAVISVFSPLALDLIGENDKSMLQKAEGKPLLDSLVLTFLQDINSLLGFGALARTRRAILMNWKWHCLESLLSIPYYALKNGVHLEPCATFFSDAAARRIFSDLVESLENAGEGSVLPMLRSVRLALGCFTSGKLGSVVSSCPWRGCQGDNLDSATNALSVLVGSFLDTIEEGNGDCPFEDAKVSGCKVPVKMMWHLVRSSWILHVSCNKRRVAPIAALLSAVLHSSVFNDEGMHVTDNGPGPLKWFVEKILEEGAKSPRTIRLAALHLSGLWLSNPQTIKYYMKELKLLTLYGSVAFDEDFEAELAENHDARNEVSLLAKSQTLS</sequence>
<proteinExistence type="predicted"/>
<evidence type="ECO:0000313" key="1">
    <source>
        <dbReference type="EMBL" id="RVX15538.1"/>
    </source>
</evidence>
<comment type="caution">
    <text evidence="1">The sequence shown here is derived from an EMBL/GenBank/DDBJ whole genome shotgun (WGS) entry which is preliminary data.</text>
</comment>
<evidence type="ECO:0000313" key="2">
    <source>
        <dbReference type="Proteomes" id="UP000288805"/>
    </source>
</evidence>
<dbReference type="EMBL" id="QGNW01000018">
    <property type="protein sequence ID" value="RVX15538.1"/>
    <property type="molecule type" value="Genomic_DNA"/>
</dbReference>
<dbReference type="PANTHER" id="PTHR12029">
    <property type="entry name" value="RNA METHYLTRANSFERASE"/>
    <property type="match status" value="1"/>
</dbReference>
<dbReference type="Proteomes" id="UP000288805">
    <property type="component" value="Unassembled WGS sequence"/>
</dbReference>
<gene>
    <name evidence="1" type="ORF">CK203_009305</name>
</gene>
<reference evidence="1 2" key="1">
    <citation type="journal article" date="2018" name="PLoS Genet.">
        <title>Population sequencing reveals clonal diversity and ancestral inbreeding in the grapevine cultivar Chardonnay.</title>
        <authorList>
            <person name="Roach M.J."/>
            <person name="Johnson D.L."/>
            <person name="Bohlmann J."/>
            <person name="van Vuuren H.J."/>
            <person name="Jones S.J."/>
            <person name="Pretorius I.S."/>
            <person name="Schmidt S.A."/>
            <person name="Borneman A.R."/>
        </authorList>
    </citation>
    <scope>NUCLEOTIDE SEQUENCE [LARGE SCALE GENOMIC DNA]</scope>
    <source>
        <strain evidence="2">cv. Chardonnay</strain>
        <tissue evidence="1">Leaf</tissue>
    </source>
</reference>
<name>A0A438K2Y4_VITVI</name>
<dbReference type="PANTHER" id="PTHR12029:SF11">
    <property type="entry name" value="METHYLTRANSFERASE TARBP1-RELATED"/>
    <property type="match status" value="1"/>
</dbReference>
<dbReference type="InterPro" id="IPR045330">
    <property type="entry name" value="TRM3/TARBP1"/>
</dbReference>
<dbReference type="AlphaFoldDB" id="A0A438K2Y4"/>
<organism evidence="1 2">
    <name type="scientific">Vitis vinifera</name>
    <name type="common">Grape</name>
    <dbReference type="NCBI Taxonomy" id="29760"/>
    <lineage>
        <taxon>Eukaryota</taxon>
        <taxon>Viridiplantae</taxon>
        <taxon>Streptophyta</taxon>
        <taxon>Embryophyta</taxon>
        <taxon>Tracheophyta</taxon>
        <taxon>Spermatophyta</taxon>
        <taxon>Magnoliopsida</taxon>
        <taxon>eudicotyledons</taxon>
        <taxon>Gunneridae</taxon>
        <taxon>Pentapetalae</taxon>
        <taxon>rosids</taxon>
        <taxon>Vitales</taxon>
        <taxon>Vitaceae</taxon>
        <taxon>Viteae</taxon>
        <taxon>Vitis</taxon>
    </lineage>
</organism>
<protein>
    <submittedName>
        <fullName evidence="1">Uncharacterized protein</fullName>
    </submittedName>
</protein>
<accession>A0A438K2Y4</accession>